<protein>
    <submittedName>
        <fullName evidence="2">Uncharacterized protein</fullName>
    </submittedName>
</protein>
<comment type="caution">
    <text evidence="2">The sequence shown here is derived from an EMBL/GenBank/DDBJ whole genome shotgun (WGS) entry which is preliminary data.</text>
</comment>
<keyword evidence="3" id="KW-1185">Reference proteome</keyword>
<dbReference type="AlphaFoldDB" id="A0A395N3K2"/>
<dbReference type="EMBL" id="PXXK01000021">
    <property type="protein sequence ID" value="RFN54691.1"/>
    <property type="molecule type" value="Genomic_DNA"/>
</dbReference>
<feature type="compositionally biased region" description="Polar residues" evidence="1">
    <location>
        <begin position="38"/>
        <end position="47"/>
    </location>
</feature>
<evidence type="ECO:0000313" key="3">
    <source>
        <dbReference type="Proteomes" id="UP000265631"/>
    </source>
</evidence>
<name>A0A395N3K2_9HYPO</name>
<reference evidence="2 3" key="1">
    <citation type="journal article" date="2018" name="PLoS Pathog.">
        <title>Evolution of structural diversity of trichothecenes, a family of toxins produced by plant pathogenic and entomopathogenic fungi.</title>
        <authorList>
            <person name="Proctor R.H."/>
            <person name="McCormick S.P."/>
            <person name="Kim H.S."/>
            <person name="Cardoza R.E."/>
            <person name="Stanley A.M."/>
            <person name="Lindo L."/>
            <person name="Kelly A."/>
            <person name="Brown D.W."/>
            <person name="Lee T."/>
            <person name="Vaughan M.M."/>
            <person name="Alexander N.J."/>
            <person name="Busman M."/>
            <person name="Gutierrez S."/>
        </authorList>
    </citation>
    <scope>NUCLEOTIDE SEQUENCE [LARGE SCALE GENOMIC DNA]</scope>
    <source>
        <strain evidence="2 3">NRRL 13405</strain>
    </source>
</reference>
<proteinExistence type="predicted"/>
<feature type="region of interest" description="Disordered" evidence="1">
    <location>
        <begin position="1"/>
        <end position="66"/>
    </location>
</feature>
<gene>
    <name evidence="2" type="ORF">FIE12Z_1036</name>
</gene>
<evidence type="ECO:0000256" key="1">
    <source>
        <dbReference type="SAM" id="MobiDB-lite"/>
    </source>
</evidence>
<sequence length="153" mass="17709">MTSPLKGDPASGRADNTPPMPFVVKSDIYHSSGAHSEGSGNQINGNNTEYHSHTEHHHHTEHHNIFTEHHRTEYASRTEFHSHTKYHFHTEHHNRTENYDQSRSFNLNIRIDSSSLFFLARLLPPRVLEWECDFLVHGILLVVVGLAHYWLLS</sequence>
<dbReference type="Proteomes" id="UP000265631">
    <property type="component" value="Unassembled WGS sequence"/>
</dbReference>
<organism evidence="2 3">
    <name type="scientific">Fusarium flagelliforme</name>
    <dbReference type="NCBI Taxonomy" id="2675880"/>
    <lineage>
        <taxon>Eukaryota</taxon>
        <taxon>Fungi</taxon>
        <taxon>Dikarya</taxon>
        <taxon>Ascomycota</taxon>
        <taxon>Pezizomycotina</taxon>
        <taxon>Sordariomycetes</taxon>
        <taxon>Hypocreomycetidae</taxon>
        <taxon>Hypocreales</taxon>
        <taxon>Nectriaceae</taxon>
        <taxon>Fusarium</taxon>
        <taxon>Fusarium incarnatum-equiseti species complex</taxon>
    </lineage>
</organism>
<evidence type="ECO:0000313" key="2">
    <source>
        <dbReference type="EMBL" id="RFN54691.1"/>
    </source>
</evidence>
<accession>A0A395N3K2</accession>